<dbReference type="GO" id="GO:0009279">
    <property type="term" value="C:cell outer membrane"/>
    <property type="evidence" value="ECO:0007669"/>
    <property type="project" value="UniProtKB-SubCell"/>
</dbReference>
<evidence type="ECO:0000256" key="6">
    <source>
        <dbReference type="ARBA" id="ARBA00022729"/>
    </source>
</evidence>
<evidence type="ECO:0000313" key="16">
    <source>
        <dbReference type="Proteomes" id="UP001271725"/>
    </source>
</evidence>
<dbReference type="EMBL" id="JANDBG010000005">
    <property type="protein sequence ID" value="MCX9001404.1"/>
    <property type="molecule type" value="Genomic_DNA"/>
</dbReference>
<organism evidence="15 16">
    <name type="scientific">Citrobacter portucalensis</name>
    <dbReference type="NCBI Taxonomy" id="1639133"/>
    <lineage>
        <taxon>Bacteria</taxon>
        <taxon>Pseudomonadati</taxon>
        <taxon>Pseudomonadota</taxon>
        <taxon>Gammaproteobacteria</taxon>
        <taxon>Enterobacterales</taxon>
        <taxon>Enterobacteriaceae</taxon>
        <taxon>Citrobacter</taxon>
        <taxon>Citrobacter freundii complex</taxon>
    </lineage>
</organism>
<keyword evidence="8" id="KW-0998">Cell outer membrane</keyword>
<dbReference type="NCBIfam" id="NF007002">
    <property type="entry name" value="PRK09465.1"/>
    <property type="match status" value="1"/>
</dbReference>
<reference evidence="14" key="1">
    <citation type="submission" date="2022-07" db="EMBL/GenBank/DDBJ databases">
        <title>Genome Sequence of Citrobacter portucalensis from Edible Snails.</title>
        <authorList>
            <person name="Okafor A.C."/>
            <person name="Ogbo F.C."/>
            <person name="Ruppitsch W."/>
            <person name="Allerberger F."/>
        </authorList>
    </citation>
    <scope>NUCLEOTIDE SEQUENCE</scope>
    <source>
        <strain evidence="14">Igbk 7</strain>
    </source>
</reference>
<dbReference type="EMBL" id="JAXABJ010000005">
    <property type="protein sequence ID" value="MDX7148286.1"/>
    <property type="molecule type" value="Genomic_DNA"/>
</dbReference>
<dbReference type="GO" id="GO:0015288">
    <property type="term" value="F:porin activity"/>
    <property type="evidence" value="ECO:0007669"/>
    <property type="project" value="TreeGrafter"/>
</dbReference>
<dbReference type="AlphaFoldDB" id="A0AAW9EP91"/>
<dbReference type="GO" id="GO:1990281">
    <property type="term" value="C:efflux pump complex"/>
    <property type="evidence" value="ECO:0007669"/>
    <property type="project" value="TreeGrafter"/>
</dbReference>
<dbReference type="PANTHER" id="PTHR30026">
    <property type="entry name" value="OUTER MEMBRANE PROTEIN TOLC"/>
    <property type="match status" value="1"/>
</dbReference>
<dbReference type="SUPFAM" id="SSF56954">
    <property type="entry name" value="Outer membrane efflux proteins (OEP)"/>
    <property type="match status" value="1"/>
</dbReference>
<evidence type="ECO:0000256" key="9">
    <source>
        <dbReference type="ARBA" id="ARBA00023251"/>
    </source>
</evidence>
<keyword evidence="3" id="KW-0813">Transport</keyword>
<dbReference type="Gene3D" id="1.20.1600.10">
    <property type="entry name" value="Outer membrane efflux proteins (OEP)"/>
    <property type="match status" value="1"/>
</dbReference>
<dbReference type="GO" id="GO:0046677">
    <property type="term" value="P:response to antibiotic"/>
    <property type="evidence" value="ECO:0007669"/>
    <property type="project" value="UniProtKB-KW"/>
</dbReference>
<dbReference type="InterPro" id="IPR003423">
    <property type="entry name" value="OMP_efflux"/>
</dbReference>
<evidence type="ECO:0000256" key="1">
    <source>
        <dbReference type="ARBA" id="ARBA00004571"/>
    </source>
</evidence>
<dbReference type="NCBIfam" id="TIGR01844">
    <property type="entry name" value="type_I_sec_TolC"/>
    <property type="match status" value="1"/>
</dbReference>
<dbReference type="Proteomes" id="UP001207430">
    <property type="component" value="Unassembled WGS sequence"/>
</dbReference>
<feature type="region of interest" description="Disordered" evidence="12">
    <location>
        <begin position="274"/>
        <end position="299"/>
    </location>
</feature>
<dbReference type="Proteomes" id="UP001271725">
    <property type="component" value="Unassembled WGS sequence"/>
</dbReference>
<dbReference type="InterPro" id="IPR051906">
    <property type="entry name" value="TolC-like"/>
</dbReference>
<dbReference type="PANTHER" id="PTHR30026:SF20">
    <property type="entry name" value="OUTER MEMBRANE PROTEIN TOLC"/>
    <property type="match status" value="1"/>
</dbReference>
<evidence type="ECO:0000256" key="3">
    <source>
        <dbReference type="ARBA" id="ARBA00022448"/>
    </source>
</evidence>
<evidence type="ECO:0000256" key="11">
    <source>
        <dbReference type="ARBA" id="ARBA00081111"/>
    </source>
</evidence>
<keyword evidence="6 13" id="KW-0732">Signal</keyword>
<evidence type="ECO:0000256" key="5">
    <source>
        <dbReference type="ARBA" id="ARBA00022692"/>
    </source>
</evidence>
<dbReference type="InterPro" id="IPR010130">
    <property type="entry name" value="T1SS_OMP_TolC"/>
</dbReference>
<keyword evidence="5" id="KW-0812">Transmembrane</keyword>
<comment type="similarity">
    <text evidence="2">Belongs to the outer membrane factor (OMF) (TC 1.B.17) family.</text>
</comment>
<evidence type="ECO:0000256" key="13">
    <source>
        <dbReference type="SAM" id="SignalP"/>
    </source>
</evidence>
<feature type="compositionally biased region" description="Polar residues" evidence="12">
    <location>
        <begin position="465"/>
        <end position="492"/>
    </location>
</feature>
<gene>
    <name evidence="15" type="primary">tolC</name>
    <name evidence="14" type="ORF">NLN86_07015</name>
    <name evidence="15" type="ORF">SJ265_10875</name>
</gene>
<evidence type="ECO:0000256" key="7">
    <source>
        <dbReference type="ARBA" id="ARBA00023136"/>
    </source>
</evidence>
<accession>A0AAW9EP91</accession>
<dbReference type="Pfam" id="PF02321">
    <property type="entry name" value="OEP"/>
    <property type="match status" value="2"/>
</dbReference>
<feature type="chain" id="PRO_5043297529" description="Outer membrane protein TolC" evidence="13">
    <location>
        <begin position="25"/>
        <end position="492"/>
    </location>
</feature>
<keyword evidence="7" id="KW-0472">Membrane</keyword>
<evidence type="ECO:0000256" key="8">
    <source>
        <dbReference type="ARBA" id="ARBA00023237"/>
    </source>
</evidence>
<dbReference type="InterPro" id="IPR058622">
    <property type="entry name" value="TolC"/>
</dbReference>
<feature type="region of interest" description="Disordered" evidence="12">
    <location>
        <begin position="445"/>
        <end position="492"/>
    </location>
</feature>
<evidence type="ECO:0000313" key="14">
    <source>
        <dbReference type="EMBL" id="MCX9001404.1"/>
    </source>
</evidence>
<reference evidence="15" key="2">
    <citation type="submission" date="2023-11" db="EMBL/GenBank/DDBJ databases">
        <title>Detection of rare carbapenemases in Enterobacterales - comparison of two colorimetric and two CIM-based carbapenemase assays.</title>
        <authorList>
            <person name="Schaffarczyk L."/>
            <person name="Noster J."/>
            <person name="Stelzer Y."/>
            <person name="Sattler J."/>
            <person name="Gatermann S."/>
            <person name="Hamprecht A."/>
        </authorList>
    </citation>
    <scope>NUCLEOTIDE SEQUENCE</scope>
    <source>
        <strain evidence="15">CIM-Carb-133</strain>
    </source>
</reference>
<name>A0AAW9EP91_9ENTR</name>
<evidence type="ECO:0000313" key="15">
    <source>
        <dbReference type="EMBL" id="MDX7148286.1"/>
    </source>
</evidence>
<evidence type="ECO:0000256" key="4">
    <source>
        <dbReference type="ARBA" id="ARBA00022452"/>
    </source>
</evidence>
<evidence type="ECO:0000256" key="2">
    <source>
        <dbReference type="ARBA" id="ARBA00007613"/>
    </source>
</evidence>
<comment type="caution">
    <text evidence="15">The sequence shown here is derived from an EMBL/GenBank/DDBJ whole genome shotgun (WGS) entry which is preliminary data.</text>
</comment>
<dbReference type="GO" id="GO:0015562">
    <property type="term" value="F:efflux transmembrane transporter activity"/>
    <property type="evidence" value="ECO:0007669"/>
    <property type="project" value="InterPro"/>
</dbReference>
<proteinExistence type="inferred from homology"/>
<dbReference type="RefSeq" id="WP_137378090.1">
    <property type="nucleotide sequence ID" value="NZ_CBCYDL010000016.1"/>
</dbReference>
<feature type="signal peptide" evidence="13">
    <location>
        <begin position="1"/>
        <end position="24"/>
    </location>
</feature>
<dbReference type="FunFam" id="1.20.1600.10:FF:000001">
    <property type="entry name" value="TolC outer membrane channel"/>
    <property type="match status" value="1"/>
</dbReference>
<comment type="subcellular location">
    <subcellularLocation>
        <location evidence="1">Cell outer membrane</location>
        <topology evidence="1">Multi-pass membrane protein</topology>
    </subcellularLocation>
</comment>
<sequence length="492" mass="53401">MQMKKLLPILIGLSLSGFSTLSQAENLMQVYQQARLSNPELRKSAADRDAAFEKINEARSPLLPQLGLGADYTYSNGYRDANGVNSNATSASLQLTQTLFDMSKWRALTLQEKSAGIQDVTYQTDQQTLILNTATAYFNVLNAIDVLSYTQAQKDAVYRQLDQTTQRFNVGLVAITDVQNARSQYDTVLANEVTARNNLDNAVEQLRQVTGNYYPELASLNVDGFKTNKPQAVNALLKEAENRNLSLLQARLSQDLAREQIRLAQDGHLPTLDLTASTGVSDTSYSGSKTNSSQYDDSNMGQNKIGLSFSLPLYQGGMVNSQVKQAQYNFVGASEQLESAHRSVVQTVRSSFNNINASISSINAYKQAVVSAQSSLDAMEAGYSVGTRTIVDVLDATTTLYNAKQQLANARYTYLINQLNVKSALGTLNEQDLVALNNTLGKPVSTTPDTIAPENAQQDAAADGYTSNSATPAAQPTAARSTSSTGNNPFRN</sequence>
<evidence type="ECO:0000256" key="12">
    <source>
        <dbReference type="SAM" id="MobiDB-lite"/>
    </source>
</evidence>
<keyword evidence="9" id="KW-0046">Antibiotic resistance</keyword>
<evidence type="ECO:0000256" key="10">
    <source>
        <dbReference type="ARBA" id="ARBA00069847"/>
    </source>
</evidence>
<protein>
    <recommendedName>
        <fullName evidence="10">Outer membrane protein TolC</fullName>
    </recommendedName>
    <alternativeName>
        <fullName evidence="11">Multidrug efflux pump subunit TolC</fullName>
    </alternativeName>
</protein>
<keyword evidence="4" id="KW-1134">Transmembrane beta strand</keyword>